<dbReference type="PROSITE" id="PS00107">
    <property type="entry name" value="PROTEIN_KINASE_ATP"/>
    <property type="match status" value="1"/>
</dbReference>
<dbReference type="SMART" id="SM00220">
    <property type="entry name" value="S_TKc"/>
    <property type="match status" value="1"/>
</dbReference>
<dbReference type="AlphaFoldDB" id="A0A2K4ZEY8"/>
<proteinExistence type="predicted"/>
<evidence type="ECO:0000256" key="4">
    <source>
        <dbReference type="ARBA" id="ARBA00022777"/>
    </source>
</evidence>
<reference evidence="8 9" key="1">
    <citation type="submission" date="2018-01" db="EMBL/GenBank/DDBJ databases">
        <authorList>
            <person name="Gaut B.S."/>
            <person name="Morton B.R."/>
            <person name="Clegg M.T."/>
            <person name="Duvall M.R."/>
        </authorList>
    </citation>
    <scope>NUCLEOTIDE SEQUENCE [LARGE SCALE GENOMIC DNA]</scope>
    <source>
        <strain evidence="8">GP69</strain>
    </source>
</reference>
<evidence type="ECO:0000256" key="2">
    <source>
        <dbReference type="ARBA" id="ARBA00022679"/>
    </source>
</evidence>
<evidence type="ECO:0000313" key="8">
    <source>
        <dbReference type="EMBL" id="SOY29008.1"/>
    </source>
</evidence>
<dbReference type="Pfam" id="PF00069">
    <property type="entry name" value="Pkinase"/>
    <property type="match status" value="1"/>
</dbReference>
<keyword evidence="3 6" id="KW-0547">Nucleotide-binding</keyword>
<keyword evidence="4 8" id="KW-0418">Kinase</keyword>
<name>A0A2K4ZEY8_9FIRM</name>
<evidence type="ECO:0000313" key="9">
    <source>
        <dbReference type="Proteomes" id="UP000236311"/>
    </source>
</evidence>
<dbReference type="InterPro" id="IPR017441">
    <property type="entry name" value="Protein_kinase_ATP_BS"/>
</dbReference>
<keyword evidence="9" id="KW-1185">Reference proteome</keyword>
<dbReference type="GO" id="GO:0005524">
    <property type="term" value="F:ATP binding"/>
    <property type="evidence" value="ECO:0007669"/>
    <property type="project" value="UniProtKB-UniRule"/>
</dbReference>
<dbReference type="InterPro" id="IPR000719">
    <property type="entry name" value="Prot_kinase_dom"/>
</dbReference>
<dbReference type="PROSITE" id="PS50011">
    <property type="entry name" value="PROTEIN_KINASE_DOM"/>
    <property type="match status" value="1"/>
</dbReference>
<protein>
    <submittedName>
        <fullName evidence="8">Serine/threonine-protein kinase PknB</fullName>
        <ecNumber evidence="8">2.7.11.1</ecNumber>
    </submittedName>
</protein>
<dbReference type="EMBL" id="OFSM01000007">
    <property type="protein sequence ID" value="SOY29008.1"/>
    <property type="molecule type" value="Genomic_DNA"/>
</dbReference>
<evidence type="ECO:0000256" key="3">
    <source>
        <dbReference type="ARBA" id="ARBA00022741"/>
    </source>
</evidence>
<sequence length="263" mass="29779">MSNCGTETRKKEQNLGKVILESRGYNCLELLGQGAFSTVFCVCGRTDSHLYACKISENMLLLKREAEIMSMLRHPLFPEYVAFWQEAGLGFLLREYIAGICLEELLRQEHCFSVEQTICTGLELAAGLLYLHEQPECYLFRDMKPANVIICREGRVKLIDLGCICSAKERITSRAGTKGFAAPEQLRREKETGRERRLTTACDVYGLGQTLRAMLGPEKRFLAGGRRRNRKRLEKILDACTKEEASERISGMRDVSAVLRALK</sequence>
<evidence type="ECO:0000256" key="5">
    <source>
        <dbReference type="ARBA" id="ARBA00022840"/>
    </source>
</evidence>
<feature type="binding site" evidence="6">
    <location>
        <position position="54"/>
    </location>
    <ligand>
        <name>ATP</name>
        <dbReference type="ChEBI" id="CHEBI:30616"/>
    </ligand>
</feature>
<dbReference type="SUPFAM" id="SSF56112">
    <property type="entry name" value="Protein kinase-like (PK-like)"/>
    <property type="match status" value="1"/>
</dbReference>
<keyword evidence="5 6" id="KW-0067">ATP-binding</keyword>
<dbReference type="Gene3D" id="1.10.510.10">
    <property type="entry name" value="Transferase(Phosphotransferase) domain 1"/>
    <property type="match status" value="1"/>
</dbReference>
<dbReference type="Proteomes" id="UP000236311">
    <property type="component" value="Unassembled WGS sequence"/>
</dbReference>
<dbReference type="GO" id="GO:0004674">
    <property type="term" value="F:protein serine/threonine kinase activity"/>
    <property type="evidence" value="ECO:0007669"/>
    <property type="project" value="UniProtKB-KW"/>
</dbReference>
<dbReference type="OrthoDB" id="9788659at2"/>
<evidence type="ECO:0000259" key="7">
    <source>
        <dbReference type="PROSITE" id="PS50011"/>
    </source>
</evidence>
<accession>A0A2K4ZEY8</accession>
<dbReference type="InterPro" id="IPR011009">
    <property type="entry name" value="Kinase-like_dom_sf"/>
</dbReference>
<gene>
    <name evidence="8" type="primary">pknB</name>
    <name evidence="8" type="ORF">AMURIS_01723</name>
</gene>
<evidence type="ECO:0000256" key="1">
    <source>
        <dbReference type="ARBA" id="ARBA00022527"/>
    </source>
</evidence>
<keyword evidence="1" id="KW-0723">Serine/threonine-protein kinase</keyword>
<keyword evidence="2 8" id="KW-0808">Transferase</keyword>
<dbReference type="EC" id="2.7.11.1" evidence="8"/>
<dbReference type="RefSeq" id="WP_103239070.1">
    <property type="nucleotide sequence ID" value="NZ_JANJZD010000022.1"/>
</dbReference>
<feature type="domain" description="Protein kinase" evidence="7">
    <location>
        <begin position="25"/>
        <end position="263"/>
    </location>
</feature>
<organism evidence="8 9">
    <name type="scientific">Acetatifactor muris</name>
    <dbReference type="NCBI Taxonomy" id="879566"/>
    <lineage>
        <taxon>Bacteria</taxon>
        <taxon>Bacillati</taxon>
        <taxon>Bacillota</taxon>
        <taxon>Clostridia</taxon>
        <taxon>Lachnospirales</taxon>
        <taxon>Lachnospiraceae</taxon>
        <taxon>Acetatifactor</taxon>
    </lineage>
</organism>
<evidence type="ECO:0000256" key="6">
    <source>
        <dbReference type="PROSITE-ProRule" id="PRU10141"/>
    </source>
</evidence>
<dbReference type="PANTHER" id="PTHR24351">
    <property type="entry name" value="RIBOSOMAL PROTEIN S6 KINASE"/>
    <property type="match status" value="1"/>
</dbReference>